<name>A0ABQ3JHX7_9DEIO</name>
<comment type="caution">
    <text evidence="1">The sequence shown here is derived from an EMBL/GenBank/DDBJ whole genome shotgun (WGS) entry which is preliminary data.</text>
</comment>
<gene>
    <name evidence="1" type="ORF">GCM10017781_00050</name>
</gene>
<keyword evidence="2" id="KW-1185">Reference proteome</keyword>
<accession>A0ABQ3JHX7</accession>
<proteinExistence type="predicted"/>
<evidence type="ECO:0000313" key="2">
    <source>
        <dbReference type="Proteomes" id="UP000619376"/>
    </source>
</evidence>
<dbReference type="Proteomes" id="UP000619376">
    <property type="component" value="Unassembled WGS sequence"/>
</dbReference>
<dbReference type="EMBL" id="BNAJ01000001">
    <property type="protein sequence ID" value="GHF28128.1"/>
    <property type="molecule type" value="Genomic_DNA"/>
</dbReference>
<reference evidence="2" key="1">
    <citation type="journal article" date="2019" name="Int. J. Syst. Evol. Microbiol.">
        <title>The Global Catalogue of Microorganisms (GCM) 10K type strain sequencing project: providing services to taxonomists for standard genome sequencing and annotation.</title>
        <authorList>
            <consortium name="The Broad Institute Genomics Platform"/>
            <consortium name="The Broad Institute Genome Sequencing Center for Infectious Disease"/>
            <person name="Wu L."/>
            <person name="Ma J."/>
        </authorList>
    </citation>
    <scope>NUCLEOTIDE SEQUENCE [LARGE SCALE GENOMIC DNA]</scope>
    <source>
        <strain evidence="2">CGMCC 1.18437</strain>
    </source>
</reference>
<protein>
    <submittedName>
        <fullName evidence="1">Uncharacterized protein</fullName>
    </submittedName>
</protein>
<evidence type="ECO:0000313" key="1">
    <source>
        <dbReference type="EMBL" id="GHF28128.1"/>
    </source>
</evidence>
<sequence>MRYPARSMTPAELLDFLAARGGQEYEVQALLHAGRGRKASVRELGAYRLTMRGDEVLACGPSGQPRHLSRTEFHAVFGSYAFGEPRPTGTFTDLGPLFGM</sequence>
<organism evidence="1 2">
    <name type="scientific">Deinococcus metalli</name>
    <dbReference type="NCBI Taxonomy" id="1141878"/>
    <lineage>
        <taxon>Bacteria</taxon>
        <taxon>Thermotogati</taxon>
        <taxon>Deinococcota</taxon>
        <taxon>Deinococci</taxon>
        <taxon>Deinococcales</taxon>
        <taxon>Deinococcaceae</taxon>
        <taxon>Deinococcus</taxon>
    </lineage>
</organism>